<keyword evidence="6" id="KW-0464">Manganese</keyword>
<comment type="similarity">
    <text evidence="7">Belongs to the Nudix hydrolase family.</text>
</comment>
<dbReference type="PANTHER" id="PTHR12992">
    <property type="entry name" value="NUDIX HYDROLASE"/>
    <property type="match status" value="1"/>
</dbReference>
<proteinExistence type="inferred from homology"/>
<comment type="cofactor">
    <cofactor evidence="1">
        <name>Mn(2+)</name>
        <dbReference type="ChEBI" id="CHEBI:29035"/>
    </cofactor>
</comment>
<dbReference type="HOGENOM" id="CLU_040940_5_3_12"/>
<evidence type="ECO:0000256" key="4">
    <source>
        <dbReference type="ARBA" id="ARBA00022801"/>
    </source>
</evidence>
<dbReference type="AlphaFoldDB" id="F8F353"/>
<organism evidence="9 10">
    <name type="scientific">Gracilinema caldarium (strain ATCC 51460 / DSM 7334 / H1)</name>
    <name type="common">Treponema caldarium</name>
    <dbReference type="NCBI Taxonomy" id="744872"/>
    <lineage>
        <taxon>Bacteria</taxon>
        <taxon>Pseudomonadati</taxon>
        <taxon>Spirochaetota</taxon>
        <taxon>Spirochaetia</taxon>
        <taxon>Spirochaetales</taxon>
        <taxon>Breznakiellaceae</taxon>
        <taxon>Gracilinema</taxon>
    </lineage>
</organism>
<sequence length="202" mass="22202">MRDRTNLKNIQEAFQKPLPGREAHLKMAPPWRRDALQPEQHYRPSAVLLLLYQAGDALYFPLILRSSQLNHHASQIGLPGGALEPGESAEQAALRETEEELGISTAKIQILGSLSPLGLAVSGYTIYPVVGYHEGPLNVRPNPAEVARCIMVSLDELLHDKTIITHTLEDGRNVPAYRLAGATVWGATAMILAELTEILMQE</sequence>
<evidence type="ECO:0000259" key="8">
    <source>
        <dbReference type="PROSITE" id="PS51462"/>
    </source>
</evidence>
<feature type="domain" description="Nudix hydrolase" evidence="8">
    <location>
        <begin position="41"/>
        <end position="178"/>
    </location>
</feature>
<gene>
    <name evidence="9" type="ordered locus">Spica_2266</name>
</gene>
<evidence type="ECO:0000256" key="7">
    <source>
        <dbReference type="RuleBase" id="RU003476"/>
    </source>
</evidence>
<dbReference type="InterPro" id="IPR020084">
    <property type="entry name" value="NUDIX_hydrolase_CS"/>
</dbReference>
<protein>
    <submittedName>
        <fullName evidence="9">NUDIX hydrolase</fullName>
    </submittedName>
</protein>
<evidence type="ECO:0000256" key="3">
    <source>
        <dbReference type="ARBA" id="ARBA00022723"/>
    </source>
</evidence>
<dbReference type="SUPFAM" id="SSF55811">
    <property type="entry name" value="Nudix"/>
    <property type="match status" value="1"/>
</dbReference>
<evidence type="ECO:0000313" key="10">
    <source>
        <dbReference type="Proteomes" id="UP000000503"/>
    </source>
</evidence>
<accession>F8F353</accession>
<dbReference type="Gene3D" id="3.90.79.10">
    <property type="entry name" value="Nucleoside Triphosphate Pyrophosphohydrolase"/>
    <property type="match status" value="1"/>
</dbReference>
<dbReference type="eggNOG" id="COG0494">
    <property type="taxonomic scope" value="Bacteria"/>
</dbReference>
<keyword evidence="3" id="KW-0479">Metal-binding</keyword>
<dbReference type="InterPro" id="IPR015797">
    <property type="entry name" value="NUDIX_hydrolase-like_dom_sf"/>
</dbReference>
<dbReference type="GO" id="GO:0046872">
    <property type="term" value="F:metal ion binding"/>
    <property type="evidence" value="ECO:0007669"/>
    <property type="project" value="UniProtKB-KW"/>
</dbReference>
<dbReference type="CDD" id="cd03426">
    <property type="entry name" value="NUDIX_CoAse_Nudt7"/>
    <property type="match status" value="1"/>
</dbReference>
<dbReference type="Proteomes" id="UP000000503">
    <property type="component" value="Chromosome"/>
</dbReference>
<dbReference type="PANTHER" id="PTHR12992:SF11">
    <property type="entry name" value="MITOCHONDRIAL COENZYME A DIPHOSPHATASE NUDT8"/>
    <property type="match status" value="1"/>
</dbReference>
<evidence type="ECO:0000313" key="9">
    <source>
        <dbReference type="EMBL" id="AEJ20379.1"/>
    </source>
</evidence>
<evidence type="ECO:0000256" key="1">
    <source>
        <dbReference type="ARBA" id="ARBA00001936"/>
    </source>
</evidence>
<keyword evidence="4 7" id="KW-0378">Hydrolase</keyword>
<name>F8F353_GRAC1</name>
<keyword evidence="10" id="KW-1185">Reference proteome</keyword>
<dbReference type="PROSITE" id="PS51462">
    <property type="entry name" value="NUDIX"/>
    <property type="match status" value="1"/>
</dbReference>
<dbReference type="InterPro" id="IPR000086">
    <property type="entry name" value="NUDIX_hydrolase_dom"/>
</dbReference>
<comment type="cofactor">
    <cofactor evidence="2">
        <name>Mg(2+)</name>
        <dbReference type="ChEBI" id="CHEBI:18420"/>
    </cofactor>
</comment>
<dbReference type="InterPro" id="IPR020476">
    <property type="entry name" value="Nudix_hydrolase"/>
</dbReference>
<dbReference type="KEGG" id="scd:Spica_2266"/>
<reference evidence="10" key="1">
    <citation type="journal article" date="2013" name="Stand. Genomic Sci.">
        <title>Genome sequence of the thermophilic fresh-water bacterium Spirochaeta caldaria type strain (H1(T)), reclassification of Spirochaeta caldaria, Spirochaeta stenostrepta, and Spirochaeta zuelzerae in the genus Treponema as Treponema caldaria comb. nov., Treponema stenostrepta comb. nov., and Treponema zuelzerae comb. nov., and emendation of the genus Treponema.</title>
        <authorList>
            <person name="Abt B."/>
            <person name="Goker M."/>
            <person name="Scheuner C."/>
            <person name="Han C."/>
            <person name="Lu M."/>
            <person name="Misra M."/>
            <person name="Lapidus A."/>
            <person name="Nolan M."/>
            <person name="Lucas S."/>
            <person name="Hammon N."/>
            <person name="Deshpande S."/>
            <person name="Cheng J.F."/>
            <person name="Tapia R."/>
            <person name="Goodwin L.A."/>
            <person name="Pitluck S."/>
            <person name="Liolios K."/>
            <person name="Pagani I."/>
            <person name="Ivanova N."/>
            <person name="Mavromatis K."/>
            <person name="Mikhailova N."/>
            <person name="Huntemann M."/>
            <person name="Pati A."/>
            <person name="Chen A."/>
            <person name="Palaniappan K."/>
            <person name="Land M."/>
            <person name="Hauser L."/>
            <person name="Jeffries C.D."/>
            <person name="Rohde M."/>
            <person name="Spring S."/>
            <person name="Gronow S."/>
            <person name="Detter J.C."/>
            <person name="Bristow J."/>
            <person name="Eisen J.A."/>
            <person name="Markowitz V."/>
            <person name="Hugenholtz P."/>
            <person name="Kyrpides N.C."/>
            <person name="Woyke T."/>
            <person name="Klenk H.P."/>
        </authorList>
    </citation>
    <scope>NUCLEOTIDE SEQUENCE</scope>
    <source>
        <strain evidence="10">ATCC 51460 / DSM 7334 / H1</strain>
    </source>
</reference>
<dbReference type="EMBL" id="CP002868">
    <property type="protein sequence ID" value="AEJ20379.1"/>
    <property type="molecule type" value="Genomic_DNA"/>
</dbReference>
<evidence type="ECO:0000256" key="2">
    <source>
        <dbReference type="ARBA" id="ARBA00001946"/>
    </source>
</evidence>
<dbReference type="InterPro" id="IPR045121">
    <property type="entry name" value="CoAse"/>
</dbReference>
<dbReference type="GO" id="GO:0010945">
    <property type="term" value="F:coenzyme A diphosphatase activity"/>
    <property type="evidence" value="ECO:0007669"/>
    <property type="project" value="InterPro"/>
</dbReference>
<keyword evidence="5" id="KW-0460">Magnesium</keyword>
<dbReference type="Pfam" id="PF00293">
    <property type="entry name" value="NUDIX"/>
    <property type="match status" value="1"/>
</dbReference>
<evidence type="ECO:0000256" key="5">
    <source>
        <dbReference type="ARBA" id="ARBA00022842"/>
    </source>
</evidence>
<dbReference type="PRINTS" id="PR00502">
    <property type="entry name" value="NUDIXFAMILY"/>
</dbReference>
<dbReference type="STRING" id="744872.Spica_2266"/>
<dbReference type="PROSITE" id="PS00893">
    <property type="entry name" value="NUDIX_BOX"/>
    <property type="match status" value="1"/>
</dbReference>
<evidence type="ECO:0000256" key="6">
    <source>
        <dbReference type="ARBA" id="ARBA00023211"/>
    </source>
</evidence>